<dbReference type="InterPro" id="IPR027417">
    <property type="entry name" value="P-loop_NTPase"/>
</dbReference>
<dbReference type="Proteomes" id="UP000192472">
    <property type="component" value="Unassembled WGS sequence"/>
</dbReference>
<accession>A0A1W2G6H7</accession>
<evidence type="ECO:0000313" key="2">
    <source>
        <dbReference type="EMBL" id="SMD32042.1"/>
    </source>
</evidence>
<sequence>MITCVRLQFVINLQPDESTKIQLKTNHNFLQSLAQKCKTQFELQCDQLTVIFPNKRAGVYFADYLAQLYAQPIWSPTILSFEEFVEQKQNKHFADDLQMIFLLYKAYKEIVKQPEDFDAFFPWGEMILKDYNDIDNYLVDVRHIFRVIKSQKELDEAFRHLSEKDQQTIQGFWKSFLPTPNKKQNEFIATWSILTELYDRFNDLLNENGLIYKGRMFRDYAEQVDSLESSETFWFAGFNALTKAEESIIKSYLKNGNTDIFWDVDAYYYNDQNQESGTFFREYAQDEHFKPSISRDLKETIGQAKLEIEILSAPFSMGQIKGAAQKIEQLSLTKAEQSELLIILTDESLLQSTLHALPDQIEHANVTMGWHIAQSRAYLFLSKVLALHDKYQSNQLKKIQHKEILALLEYNDLLAIDSDRISKFDVEALKSNSVYQLTKNAQEFFPEMAVLLSSVDSVQDLIVNLIAFIKDQNLNLLSDIDRSVAVLVHGTLKRINTAMQQHNVQLNFNSFYKLFLKLGSTLKLPLSGDHKQGIQIMGILETRNLSFKHVLVVGMNEGSWPKDSSNTSFIPYNIRKAFELPTVEHQDAMQSYLFYRLLHSAENLWISYNNISEFNHNGELSRYVRQLQYESELSFKLASLVNPISAGTEPVITIQKRENVLNGLNEFLVNEGGTNKRLSPSALNTYIDCKLKFYFQHIEKIREPDELLEDMDPSLFGNLLHGAMEHLYTGRQHWKAEDISDARSSLDQAIKQSFADQKLTENNEQTGRQIIAYEVIKAYMERILAFDEQHAPFDILGLEATDYFVDFPIETMDGSVQVGLKGIIDRIDEFKEVVRVLDYKSGRDDRKFGLMFDLIDGKSNKRNKAVFQLFYYCMLYKENHPDIKKPIQPGLFNSKDLFDDKFDAMLTQTIDRKNRPVLNYTDFEEEFKDVLLYLLTEMFNPHIPFSQTEDEQKCQYCAYRQICNKG</sequence>
<organism evidence="2 3">
    <name type="scientific">Reichenbachiella faecimaris</name>
    <dbReference type="NCBI Taxonomy" id="692418"/>
    <lineage>
        <taxon>Bacteria</taxon>
        <taxon>Pseudomonadati</taxon>
        <taxon>Bacteroidota</taxon>
        <taxon>Cytophagia</taxon>
        <taxon>Cytophagales</taxon>
        <taxon>Reichenbachiellaceae</taxon>
        <taxon>Reichenbachiella</taxon>
    </lineage>
</organism>
<keyword evidence="3" id="KW-1185">Reference proteome</keyword>
<dbReference type="InterPro" id="IPR011604">
    <property type="entry name" value="PDDEXK-like_dom_sf"/>
</dbReference>
<feature type="domain" description="PD-(D/E)XK endonuclease-like" evidence="1">
    <location>
        <begin position="677"/>
        <end position="964"/>
    </location>
</feature>
<dbReference type="SUPFAM" id="SSF52980">
    <property type="entry name" value="Restriction endonuclease-like"/>
    <property type="match status" value="1"/>
</dbReference>
<dbReference type="InterPro" id="IPR038726">
    <property type="entry name" value="PDDEXK_AddAB-type"/>
</dbReference>
<protein>
    <submittedName>
        <fullName evidence="2">Exodeoxyribonuclease V, gamma subunit</fullName>
    </submittedName>
</protein>
<reference evidence="2 3" key="1">
    <citation type="submission" date="2017-04" db="EMBL/GenBank/DDBJ databases">
        <authorList>
            <person name="Afonso C.L."/>
            <person name="Miller P.J."/>
            <person name="Scott M.A."/>
            <person name="Spackman E."/>
            <person name="Goraichik I."/>
            <person name="Dimitrov K.M."/>
            <person name="Suarez D.L."/>
            <person name="Swayne D.E."/>
        </authorList>
    </citation>
    <scope>NUCLEOTIDE SEQUENCE [LARGE SCALE GENOMIC DNA]</scope>
    <source>
        <strain evidence="2 3">DSM 26133</strain>
    </source>
</reference>
<dbReference type="AlphaFoldDB" id="A0A1W2G6H7"/>
<name>A0A1W2G6H7_REIFA</name>
<dbReference type="SUPFAM" id="SSF52540">
    <property type="entry name" value="P-loop containing nucleoside triphosphate hydrolases"/>
    <property type="match status" value="1"/>
</dbReference>
<evidence type="ECO:0000313" key="3">
    <source>
        <dbReference type="Proteomes" id="UP000192472"/>
    </source>
</evidence>
<proteinExistence type="predicted"/>
<dbReference type="Pfam" id="PF12705">
    <property type="entry name" value="PDDEXK_1"/>
    <property type="match status" value="1"/>
</dbReference>
<dbReference type="STRING" id="692418.SAMN04488029_0380"/>
<dbReference type="Gene3D" id="3.90.320.10">
    <property type="match status" value="1"/>
</dbReference>
<dbReference type="InterPro" id="IPR011335">
    <property type="entry name" value="Restrct_endonuc-II-like"/>
</dbReference>
<dbReference type="EMBL" id="FWYF01000001">
    <property type="protein sequence ID" value="SMD32042.1"/>
    <property type="molecule type" value="Genomic_DNA"/>
</dbReference>
<evidence type="ECO:0000259" key="1">
    <source>
        <dbReference type="Pfam" id="PF12705"/>
    </source>
</evidence>
<dbReference type="Gene3D" id="3.40.50.300">
    <property type="entry name" value="P-loop containing nucleotide triphosphate hydrolases"/>
    <property type="match status" value="1"/>
</dbReference>
<gene>
    <name evidence="2" type="ORF">SAMN04488029_0380</name>
</gene>